<feature type="domain" description="Generative cell specific-1/HAP2" evidence="13">
    <location>
        <begin position="46"/>
        <end position="538"/>
    </location>
</feature>
<evidence type="ECO:0000256" key="6">
    <source>
        <dbReference type="ARBA" id="ARBA00022989"/>
    </source>
</evidence>
<keyword evidence="10" id="KW-0278">Fertilization</keyword>
<dbReference type="GO" id="GO:0005886">
    <property type="term" value="C:plasma membrane"/>
    <property type="evidence" value="ECO:0007669"/>
    <property type="project" value="UniProtKB-SubCell"/>
</dbReference>
<dbReference type="Proteomes" id="UP001344447">
    <property type="component" value="Unassembled WGS sequence"/>
</dbReference>
<evidence type="ECO:0000313" key="14">
    <source>
        <dbReference type="EMBL" id="KAK5577697.1"/>
    </source>
</evidence>
<protein>
    <recommendedName>
        <fullName evidence="13">Generative cell specific-1/HAP2 domain-containing protein</fullName>
    </recommendedName>
</protein>
<feature type="signal peptide" evidence="12">
    <location>
        <begin position="1"/>
        <end position="21"/>
    </location>
</feature>
<sequence length="725" mass="81331">MLKKIFFLIFIFFIKINLIYCGIISSSSIESCTLDGTKLAEQDKTNLKCDKKLVVSLYIDSQKENTETFNFQVDEIKDENGKIKKLVMPISVTFKKSETFINYPLVYVQNVAYQPKETVIYKTDYLVTSGCKDLPSDHTCPGANDVNGKLIRDSQGFCCSCSFSDYVGADQNSRANLGCSILGSKSSSAHCLSFSSIKYDVYNVAKTQVEYTITATLTYSYNQSLITQNIILSNSIPTGMDTFSQAIIRIVGDFQSSTQINQFTDKKVVFPFDQPNSINTCMVLDQNFFDLSGLTCNKIGVSYSAFQNQPNGCAALFGSCLQNQIADYYNADSALITSGKKGNYIASQLGTKVKIASGDKNSRSLKIRFDESHRTMLTITLKADSLQYVVNISPAKIINYQIDRFESMSKNGVLRVNVQNTGSINADYKMTIVNCSGDINPINSQEVTIKSKEIYSFVFQVYTTSKLDSSYYCFGDLYNEVAQVIDSVIINFNTSETEIDNGAQSGENSLDGDSLNIGSEFTCDDVCPNLLSFICYYSQLKICATKFALLLTAIIIIVTVIVLCFKFPIIRNILKLIFCCGCFCFKKKNSDISESDNSDKEKIKNKNKIKDDSSIKMKDLTNYNQDFYPNNNNYNYNNNNNNNNNNNLRNRNNKFENEVIGMVRSKTVVYYNRHGSHPGLLKLIKDPLGRHGFVFILNGNSSNVLHLSLKLIYNFISKTPKNDHN</sequence>
<keyword evidence="5 12" id="KW-0732">Signal</keyword>
<evidence type="ECO:0000256" key="12">
    <source>
        <dbReference type="SAM" id="SignalP"/>
    </source>
</evidence>
<evidence type="ECO:0000256" key="7">
    <source>
        <dbReference type="ARBA" id="ARBA00023121"/>
    </source>
</evidence>
<dbReference type="EMBL" id="JAVFKY010000004">
    <property type="protein sequence ID" value="KAK5577697.1"/>
    <property type="molecule type" value="Genomic_DNA"/>
</dbReference>
<name>A0AAN7TP73_9MYCE</name>
<comment type="similarity">
    <text evidence="2">Belongs to the HAP2/GCS1 family.</text>
</comment>
<dbReference type="PANTHER" id="PTHR31764">
    <property type="entry name" value="PROTEIN HAPLESS 2"/>
    <property type="match status" value="1"/>
</dbReference>
<dbReference type="PANTHER" id="PTHR31764:SF0">
    <property type="entry name" value="GENERATIVE CELL SPECIFIC-1_HAP2 DOMAIN-CONTAINING PROTEIN"/>
    <property type="match status" value="1"/>
</dbReference>
<keyword evidence="15" id="KW-1185">Reference proteome</keyword>
<dbReference type="GO" id="GO:0007338">
    <property type="term" value="P:single fertilization"/>
    <property type="evidence" value="ECO:0007669"/>
    <property type="project" value="UniProtKB-KW"/>
</dbReference>
<keyword evidence="3" id="KW-1003">Cell membrane</keyword>
<dbReference type="InterPro" id="IPR018928">
    <property type="entry name" value="HAP2/GCS1_dom"/>
</dbReference>
<evidence type="ECO:0000256" key="9">
    <source>
        <dbReference type="ARBA" id="ARBA00023157"/>
    </source>
</evidence>
<dbReference type="GO" id="GO:0008289">
    <property type="term" value="F:lipid binding"/>
    <property type="evidence" value="ECO:0007669"/>
    <property type="project" value="UniProtKB-KW"/>
</dbReference>
<accession>A0AAN7TP73</accession>
<dbReference type="AlphaFoldDB" id="A0AAN7TP73"/>
<dbReference type="InterPro" id="IPR040326">
    <property type="entry name" value="HAP2/GCS1"/>
</dbReference>
<keyword evidence="4 11" id="KW-0812">Transmembrane</keyword>
<feature type="chain" id="PRO_5042902391" description="Generative cell specific-1/HAP2 domain-containing protein" evidence="12">
    <location>
        <begin position="22"/>
        <end position="725"/>
    </location>
</feature>
<evidence type="ECO:0000259" key="13">
    <source>
        <dbReference type="Pfam" id="PF10699"/>
    </source>
</evidence>
<gene>
    <name evidence="14" type="ORF">RB653_002642</name>
</gene>
<comment type="subcellular location">
    <subcellularLocation>
        <location evidence="1">Cell membrane</location>
        <topology evidence="1">Single-pass type I membrane protein</topology>
    </subcellularLocation>
</comment>
<keyword evidence="6 11" id="KW-1133">Transmembrane helix</keyword>
<evidence type="ECO:0000256" key="11">
    <source>
        <dbReference type="SAM" id="Phobius"/>
    </source>
</evidence>
<dbReference type="Pfam" id="PF10699">
    <property type="entry name" value="HAP2-GCS1"/>
    <property type="match status" value="1"/>
</dbReference>
<evidence type="ECO:0000313" key="15">
    <source>
        <dbReference type="Proteomes" id="UP001344447"/>
    </source>
</evidence>
<evidence type="ECO:0000256" key="3">
    <source>
        <dbReference type="ARBA" id="ARBA00022475"/>
    </source>
</evidence>
<keyword evidence="7" id="KW-0446">Lipid-binding</keyword>
<keyword evidence="8 11" id="KW-0472">Membrane</keyword>
<organism evidence="14 15">
    <name type="scientific">Dictyostelium firmibasis</name>
    <dbReference type="NCBI Taxonomy" id="79012"/>
    <lineage>
        <taxon>Eukaryota</taxon>
        <taxon>Amoebozoa</taxon>
        <taxon>Evosea</taxon>
        <taxon>Eumycetozoa</taxon>
        <taxon>Dictyostelia</taxon>
        <taxon>Dictyosteliales</taxon>
        <taxon>Dictyosteliaceae</taxon>
        <taxon>Dictyostelium</taxon>
    </lineage>
</organism>
<keyword evidence="9" id="KW-1015">Disulfide bond</keyword>
<feature type="transmembrane region" description="Helical" evidence="11">
    <location>
        <begin position="547"/>
        <end position="565"/>
    </location>
</feature>
<comment type="caution">
    <text evidence="14">The sequence shown here is derived from an EMBL/GenBank/DDBJ whole genome shotgun (WGS) entry which is preliminary data.</text>
</comment>
<evidence type="ECO:0000256" key="5">
    <source>
        <dbReference type="ARBA" id="ARBA00022729"/>
    </source>
</evidence>
<reference evidence="14 15" key="1">
    <citation type="submission" date="2023-11" db="EMBL/GenBank/DDBJ databases">
        <title>Dfirmibasis_genome.</title>
        <authorList>
            <person name="Edelbroek B."/>
            <person name="Kjellin J."/>
            <person name="Jerlstrom-Hultqvist J."/>
            <person name="Soderbom F."/>
        </authorList>
    </citation>
    <scope>NUCLEOTIDE SEQUENCE [LARGE SCALE GENOMIC DNA]</scope>
    <source>
        <strain evidence="14 15">TNS-C-14</strain>
    </source>
</reference>
<evidence type="ECO:0000256" key="1">
    <source>
        <dbReference type="ARBA" id="ARBA00004251"/>
    </source>
</evidence>
<evidence type="ECO:0000256" key="8">
    <source>
        <dbReference type="ARBA" id="ARBA00023136"/>
    </source>
</evidence>
<evidence type="ECO:0000256" key="2">
    <source>
        <dbReference type="ARBA" id="ARBA00010929"/>
    </source>
</evidence>
<proteinExistence type="inferred from homology"/>
<evidence type="ECO:0000256" key="10">
    <source>
        <dbReference type="ARBA" id="ARBA00023279"/>
    </source>
</evidence>
<evidence type="ECO:0000256" key="4">
    <source>
        <dbReference type="ARBA" id="ARBA00022692"/>
    </source>
</evidence>